<dbReference type="AlphaFoldDB" id="A0A9J6EGH9"/>
<organism evidence="2 3">
    <name type="scientific">Rhipicephalus microplus</name>
    <name type="common">Cattle tick</name>
    <name type="synonym">Boophilus microplus</name>
    <dbReference type="NCBI Taxonomy" id="6941"/>
    <lineage>
        <taxon>Eukaryota</taxon>
        <taxon>Metazoa</taxon>
        <taxon>Ecdysozoa</taxon>
        <taxon>Arthropoda</taxon>
        <taxon>Chelicerata</taxon>
        <taxon>Arachnida</taxon>
        <taxon>Acari</taxon>
        <taxon>Parasitiformes</taxon>
        <taxon>Ixodida</taxon>
        <taxon>Ixodoidea</taxon>
        <taxon>Ixodidae</taxon>
        <taxon>Rhipicephalinae</taxon>
        <taxon>Rhipicephalus</taxon>
        <taxon>Boophilus</taxon>
    </lineage>
</organism>
<feature type="region of interest" description="Disordered" evidence="1">
    <location>
        <begin position="1"/>
        <end position="53"/>
    </location>
</feature>
<protein>
    <submittedName>
        <fullName evidence="2">Uncharacterized protein</fullName>
    </submittedName>
</protein>
<evidence type="ECO:0000313" key="3">
    <source>
        <dbReference type="Proteomes" id="UP000821866"/>
    </source>
</evidence>
<dbReference type="EMBL" id="JABSTU010000004">
    <property type="protein sequence ID" value="KAH8033587.1"/>
    <property type="molecule type" value="Genomic_DNA"/>
</dbReference>
<reference evidence="2" key="2">
    <citation type="submission" date="2021-09" db="EMBL/GenBank/DDBJ databases">
        <authorList>
            <person name="Jia N."/>
            <person name="Wang J."/>
            <person name="Shi W."/>
            <person name="Du L."/>
            <person name="Sun Y."/>
            <person name="Zhan W."/>
            <person name="Jiang J."/>
            <person name="Wang Q."/>
            <person name="Zhang B."/>
            <person name="Ji P."/>
            <person name="Sakyi L.B."/>
            <person name="Cui X."/>
            <person name="Yuan T."/>
            <person name="Jiang B."/>
            <person name="Yang W."/>
            <person name="Lam T.T.-Y."/>
            <person name="Chang Q."/>
            <person name="Ding S."/>
            <person name="Wang X."/>
            <person name="Zhu J."/>
            <person name="Ruan X."/>
            <person name="Zhao L."/>
            <person name="Wei J."/>
            <person name="Que T."/>
            <person name="Du C."/>
            <person name="Cheng J."/>
            <person name="Dai P."/>
            <person name="Han X."/>
            <person name="Huang E."/>
            <person name="Gao Y."/>
            <person name="Liu J."/>
            <person name="Shao H."/>
            <person name="Ye R."/>
            <person name="Li L."/>
            <person name="Wei W."/>
            <person name="Wang X."/>
            <person name="Wang C."/>
            <person name="Huo Q."/>
            <person name="Li W."/>
            <person name="Guo W."/>
            <person name="Chen H."/>
            <person name="Chen S."/>
            <person name="Zhou L."/>
            <person name="Zhou L."/>
            <person name="Ni X."/>
            <person name="Tian J."/>
            <person name="Zhou Y."/>
            <person name="Sheng Y."/>
            <person name="Liu T."/>
            <person name="Pan Y."/>
            <person name="Xia L."/>
            <person name="Li J."/>
            <person name="Zhao F."/>
            <person name="Cao W."/>
        </authorList>
    </citation>
    <scope>NUCLEOTIDE SEQUENCE</scope>
    <source>
        <strain evidence="2">Rmic-2018</strain>
        <tissue evidence="2">Larvae</tissue>
    </source>
</reference>
<evidence type="ECO:0000313" key="2">
    <source>
        <dbReference type="EMBL" id="KAH8033587.1"/>
    </source>
</evidence>
<dbReference type="Proteomes" id="UP000821866">
    <property type="component" value="Chromosome 2"/>
</dbReference>
<feature type="compositionally biased region" description="Polar residues" evidence="1">
    <location>
        <begin position="19"/>
        <end position="31"/>
    </location>
</feature>
<reference evidence="2" key="1">
    <citation type="journal article" date="2020" name="Cell">
        <title>Large-Scale Comparative Analyses of Tick Genomes Elucidate Their Genetic Diversity and Vector Capacities.</title>
        <authorList>
            <consortium name="Tick Genome and Microbiome Consortium (TIGMIC)"/>
            <person name="Jia N."/>
            <person name="Wang J."/>
            <person name="Shi W."/>
            <person name="Du L."/>
            <person name="Sun Y."/>
            <person name="Zhan W."/>
            <person name="Jiang J.F."/>
            <person name="Wang Q."/>
            <person name="Zhang B."/>
            <person name="Ji P."/>
            <person name="Bell-Sakyi L."/>
            <person name="Cui X.M."/>
            <person name="Yuan T.T."/>
            <person name="Jiang B.G."/>
            <person name="Yang W.F."/>
            <person name="Lam T.T."/>
            <person name="Chang Q.C."/>
            <person name="Ding S.J."/>
            <person name="Wang X.J."/>
            <person name="Zhu J.G."/>
            <person name="Ruan X.D."/>
            <person name="Zhao L."/>
            <person name="Wei J.T."/>
            <person name="Ye R.Z."/>
            <person name="Que T.C."/>
            <person name="Du C.H."/>
            <person name="Zhou Y.H."/>
            <person name="Cheng J.X."/>
            <person name="Dai P.F."/>
            <person name="Guo W.B."/>
            <person name="Han X.H."/>
            <person name="Huang E.J."/>
            <person name="Li L.F."/>
            <person name="Wei W."/>
            <person name="Gao Y.C."/>
            <person name="Liu J.Z."/>
            <person name="Shao H.Z."/>
            <person name="Wang X."/>
            <person name="Wang C.C."/>
            <person name="Yang T.C."/>
            <person name="Huo Q.B."/>
            <person name="Li W."/>
            <person name="Chen H.Y."/>
            <person name="Chen S.E."/>
            <person name="Zhou L.G."/>
            <person name="Ni X.B."/>
            <person name="Tian J.H."/>
            <person name="Sheng Y."/>
            <person name="Liu T."/>
            <person name="Pan Y.S."/>
            <person name="Xia L.Y."/>
            <person name="Li J."/>
            <person name="Zhao F."/>
            <person name="Cao W.C."/>
        </authorList>
    </citation>
    <scope>NUCLEOTIDE SEQUENCE</scope>
    <source>
        <strain evidence="2">Rmic-2018</strain>
    </source>
</reference>
<evidence type="ECO:0000256" key="1">
    <source>
        <dbReference type="SAM" id="MobiDB-lite"/>
    </source>
</evidence>
<gene>
    <name evidence="2" type="ORF">HPB51_014493</name>
</gene>
<name>A0A9J6EGH9_RHIMP</name>
<comment type="caution">
    <text evidence="2">The sequence shown here is derived from an EMBL/GenBank/DDBJ whole genome shotgun (WGS) entry which is preliminary data.</text>
</comment>
<proteinExistence type="predicted"/>
<keyword evidence="3" id="KW-1185">Reference proteome</keyword>
<feature type="compositionally biased region" description="Basic and acidic residues" evidence="1">
    <location>
        <begin position="1"/>
        <end position="15"/>
    </location>
</feature>
<sequence length="193" mass="21429">MNKSEPANRRREERRVKARSTNPATPEQIGQNGRDRYGGRSAGRRTQWTGGASLFRTRSAPDFVVCSRDASQAAADYNMSLVEMTGRRGGFVRPHEGQWGWHHRTDHSHAYSTPCVWLRQVAPLAGDAVMVGERSGPDETNGESAAVCERSAGTEHFPLAARRFKYSPVGYCTLSSTLQSRPKPPLFESLRLP</sequence>
<accession>A0A9J6EGH9</accession>